<protein>
    <submittedName>
        <fullName evidence="1">Uncharacterized protein</fullName>
    </submittedName>
</protein>
<accession>A0ACC3TA08</accession>
<comment type="caution">
    <text evidence="1">The sequence shown here is derived from an EMBL/GenBank/DDBJ whole genome shotgun (WGS) entry which is preliminary data.</text>
</comment>
<gene>
    <name evidence="1" type="ORF">V1525DRAFT_395413</name>
</gene>
<dbReference type="EMBL" id="MU971339">
    <property type="protein sequence ID" value="KAK9240594.1"/>
    <property type="molecule type" value="Genomic_DNA"/>
</dbReference>
<dbReference type="Proteomes" id="UP001433508">
    <property type="component" value="Unassembled WGS sequence"/>
</dbReference>
<proteinExistence type="predicted"/>
<reference evidence="2" key="1">
    <citation type="journal article" date="2024" name="Front. Bioeng. Biotechnol.">
        <title>Genome-scale model development and genomic sequencing of the oleaginous clade Lipomyces.</title>
        <authorList>
            <person name="Czajka J.J."/>
            <person name="Han Y."/>
            <person name="Kim J."/>
            <person name="Mondo S.J."/>
            <person name="Hofstad B.A."/>
            <person name="Robles A."/>
            <person name="Haridas S."/>
            <person name="Riley R."/>
            <person name="LaButti K."/>
            <person name="Pangilinan J."/>
            <person name="Andreopoulos W."/>
            <person name="Lipzen A."/>
            <person name="Yan J."/>
            <person name="Wang M."/>
            <person name="Ng V."/>
            <person name="Grigoriev I.V."/>
            <person name="Spatafora J.W."/>
            <person name="Magnuson J.K."/>
            <person name="Baker S.E."/>
            <person name="Pomraning K.R."/>
        </authorList>
    </citation>
    <scope>NUCLEOTIDE SEQUENCE [LARGE SCALE GENOMIC DNA]</scope>
    <source>
        <strain evidence="2">CBS 7786</strain>
    </source>
</reference>
<evidence type="ECO:0000313" key="2">
    <source>
        <dbReference type="Proteomes" id="UP001433508"/>
    </source>
</evidence>
<sequence length="143" mass="16215">MATRHPITCHVLNTVTGRPESGLRCTLSKERDDGPGFVPFASAETNSDGRIVSWNLGPHNYEPTDVSVEDFNEAARIGEEGYHDSHDTVYCIRFQEIYELFDGDTFFPYIEILFIIPAGTYGKEHFHIPLLLSKYSYSTYRGS</sequence>
<evidence type="ECO:0000313" key="1">
    <source>
        <dbReference type="EMBL" id="KAK9240594.1"/>
    </source>
</evidence>
<organism evidence="1 2">
    <name type="scientific">Lipomyces kononenkoae</name>
    <name type="common">Yeast</name>
    <dbReference type="NCBI Taxonomy" id="34357"/>
    <lineage>
        <taxon>Eukaryota</taxon>
        <taxon>Fungi</taxon>
        <taxon>Dikarya</taxon>
        <taxon>Ascomycota</taxon>
        <taxon>Saccharomycotina</taxon>
        <taxon>Lipomycetes</taxon>
        <taxon>Lipomycetales</taxon>
        <taxon>Lipomycetaceae</taxon>
        <taxon>Lipomyces</taxon>
    </lineage>
</organism>
<name>A0ACC3TA08_LIPKO</name>
<keyword evidence="2" id="KW-1185">Reference proteome</keyword>